<name>A0A6J5A9B5_9BURK</name>
<dbReference type="InterPro" id="IPR000383">
    <property type="entry name" value="Xaa-Pro-like_dom"/>
</dbReference>
<feature type="chain" id="PRO_5026897414" description="Xaa-Pro dipeptidyl-peptidase-like domain-containing protein" evidence="2">
    <location>
        <begin position="30"/>
        <end position="323"/>
    </location>
</feature>
<dbReference type="Gene3D" id="3.40.50.1820">
    <property type="entry name" value="alpha/beta hydrolase"/>
    <property type="match status" value="1"/>
</dbReference>
<proteinExistence type="predicted"/>
<dbReference type="GeneID" id="97040070"/>
<dbReference type="InterPro" id="IPR050261">
    <property type="entry name" value="FrsA_esterase"/>
</dbReference>
<accession>A0A6J5A9B5</accession>
<keyword evidence="1" id="KW-0378">Hydrolase</keyword>
<dbReference type="EMBL" id="CADIKC010000001">
    <property type="protein sequence ID" value="CAB3656300.1"/>
    <property type="molecule type" value="Genomic_DNA"/>
</dbReference>
<dbReference type="RefSeq" id="WP_175049663.1">
    <property type="nucleotide sequence ID" value="NZ_CADIKC010000001.1"/>
</dbReference>
<feature type="signal peptide" evidence="2">
    <location>
        <begin position="1"/>
        <end position="29"/>
    </location>
</feature>
<evidence type="ECO:0000313" key="4">
    <source>
        <dbReference type="EMBL" id="CAB3656300.1"/>
    </source>
</evidence>
<dbReference type="PANTHER" id="PTHR22946">
    <property type="entry name" value="DIENELACTONE HYDROLASE DOMAIN-CONTAINING PROTEIN-RELATED"/>
    <property type="match status" value="1"/>
</dbReference>
<dbReference type="GO" id="GO:0052689">
    <property type="term" value="F:carboxylic ester hydrolase activity"/>
    <property type="evidence" value="ECO:0007669"/>
    <property type="project" value="UniProtKB-ARBA"/>
</dbReference>
<keyword evidence="5" id="KW-1185">Reference proteome</keyword>
<dbReference type="InterPro" id="IPR029058">
    <property type="entry name" value="AB_hydrolase_fold"/>
</dbReference>
<dbReference type="Pfam" id="PF02129">
    <property type="entry name" value="Peptidase_S15"/>
    <property type="match status" value="1"/>
</dbReference>
<sequence>MSNKTKATAVLALAHSLFAAVLFAGYATAAWPDERDPVAADLHETVVQVPMTEHGIFGEHTRDIVATTYMPDGTGPFPLIVLSHGNPPNARDRFKVGRYRKLAQIREFVRMGFAVIVPIRRGYGATGGSFAEDTGSCKNPDFESAGREAAQDLLATIEFADTLPQVDRNKVILVGQSAGGFASLAAASYAPKGLIAVVNFSGGRGGDPSRHPGQPCAPEQMAKTMAHFASTTQVPELWHYVENDQYFAPEVVKTWFSAFESAGGHGELIVEPPFGRDGHGMFAVDAAIPIWLPHVEQFVTPIVKAKQTALVPSSHADGAAASP</sequence>
<evidence type="ECO:0000256" key="1">
    <source>
        <dbReference type="ARBA" id="ARBA00022801"/>
    </source>
</evidence>
<dbReference type="AlphaFoldDB" id="A0A6J5A9B5"/>
<dbReference type="PANTHER" id="PTHR22946:SF9">
    <property type="entry name" value="POLYKETIDE TRANSFERASE AF380"/>
    <property type="match status" value="1"/>
</dbReference>
<evidence type="ECO:0000256" key="2">
    <source>
        <dbReference type="SAM" id="SignalP"/>
    </source>
</evidence>
<dbReference type="SUPFAM" id="SSF53474">
    <property type="entry name" value="alpha/beta-Hydrolases"/>
    <property type="match status" value="1"/>
</dbReference>
<protein>
    <recommendedName>
        <fullName evidence="3">Xaa-Pro dipeptidyl-peptidase-like domain-containing protein</fullName>
    </recommendedName>
</protein>
<organism evidence="4 5">
    <name type="scientific">Paraburkholderia sediminicola</name>
    <dbReference type="NCBI Taxonomy" id="458836"/>
    <lineage>
        <taxon>Bacteria</taxon>
        <taxon>Pseudomonadati</taxon>
        <taxon>Pseudomonadota</taxon>
        <taxon>Betaproteobacteria</taxon>
        <taxon>Burkholderiales</taxon>
        <taxon>Burkholderiaceae</taxon>
        <taxon>Paraburkholderia</taxon>
    </lineage>
</organism>
<evidence type="ECO:0000313" key="5">
    <source>
        <dbReference type="Proteomes" id="UP000494255"/>
    </source>
</evidence>
<reference evidence="4 5" key="1">
    <citation type="submission" date="2020-04" db="EMBL/GenBank/DDBJ databases">
        <authorList>
            <person name="De Canck E."/>
        </authorList>
    </citation>
    <scope>NUCLEOTIDE SEQUENCE [LARGE SCALE GENOMIC DNA]</scope>
    <source>
        <strain evidence="4 5">LMG 24238</strain>
    </source>
</reference>
<evidence type="ECO:0000259" key="3">
    <source>
        <dbReference type="Pfam" id="PF02129"/>
    </source>
</evidence>
<feature type="domain" description="Xaa-Pro dipeptidyl-peptidase-like" evidence="3">
    <location>
        <begin position="64"/>
        <end position="220"/>
    </location>
</feature>
<gene>
    <name evidence="4" type="ORF">LMG24238_01427</name>
</gene>
<keyword evidence="2" id="KW-0732">Signal</keyword>
<dbReference type="Proteomes" id="UP000494255">
    <property type="component" value="Unassembled WGS sequence"/>
</dbReference>